<gene>
    <name evidence="1" type="ORF">J3L21_05785</name>
</gene>
<dbReference type="Proteomes" id="UP000663940">
    <property type="component" value="Chromosome"/>
</dbReference>
<dbReference type="EMBL" id="CP071880">
    <property type="protein sequence ID" value="QTE51482.1"/>
    <property type="molecule type" value="Genomic_DNA"/>
</dbReference>
<dbReference type="RefSeq" id="WP_167516250.1">
    <property type="nucleotide sequence ID" value="NZ_CP043451.1"/>
</dbReference>
<sequence>MKTSFSLLFHLKKPKNYNDDPVPIYMRVTVNGKRAETTASRTSELSQ</sequence>
<evidence type="ECO:0000313" key="2">
    <source>
        <dbReference type="Proteomes" id="UP000663940"/>
    </source>
</evidence>
<organism evidence="1 2">
    <name type="scientific">Mucilaginibacter rubeus</name>
    <dbReference type="NCBI Taxonomy" id="2027860"/>
    <lineage>
        <taxon>Bacteria</taxon>
        <taxon>Pseudomonadati</taxon>
        <taxon>Bacteroidota</taxon>
        <taxon>Sphingobacteriia</taxon>
        <taxon>Sphingobacteriales</taxon>
        <taxon>Sphingobacteriaceae</taxon>
        <taxon>Mucilaginibacter</taxon>
    </lineage>
</organism>
<reference evidence="1 2" key="1">
    <citation type="submission" date="2021-03" db="EMBL/GenBank/DDBJ databases">
        <title>Mucilaginibacter strains isolated from gold and copper mining confer multi heavy-metal resistance.</title>
        <authorList>
            <person name="Li Y."/>
        </authorList>
    </citation>
    <scope>NUCLEOTIDE SEQUENCE [LARGE SCALE GENOMIC DNA]</scope>
    <source>
        <strain evidence="1 2">P2-4</strain>
    </source>
</reference>
<accession>A0ABX7UJ00</accession>
<evidence type="ECO:0008006" key="3">
    <source>
        <dbReference type="Google" id="ProtNLM"/>
    </source>
</evidence>
<proteinExistence type="predicted"/>
<protein>
    <recommendedName>
        <fullName evidence="3">Arm DNA-binding domain-containing protein</fullName>
    </recommendedName>
</protein>
<evidence type="ECO:0000313" key="1">
    <source>
        <dbReference type="EMBL" id="QTE51482.1"/>
    </source>
</evidence>
<keyword evidence="2" id="KW-1185">Reference proteome</keyword>
<name>A0ABX7UJ00_9SPHI</name>